<dbReference type="SUPFAM" id="SSF50729">
    <property type="entry name" value="PH domain-like"/>
    <property type="match status" value="1"/>
</dbReference>
<dbReference type="CDD" id="cd00171">
    <property type="entry name" value="Sec7"/>
    <property type="match status" value="1"/>
</dbReference>
<dbReference type="GO" id="GO:0032012">
    <property type="term" value="P:regulation of ARF protein signal transduction"/>
    <property type="evidence" value="ECO:0007669"/>
    <property type="project" value="InterPro"/>
</dbReference>
<protein>
    <recommendedName>
        <fullName evidence="4">SEC7 domain-containing protein</fullName>
    </recommendedName>
</protein>
<dbReference type="SMART" id="SM00233">
    <property type="entry name" value="PH"/>
    <property type="match status" value="1"/>
</dbReference>
<dbReference type="InterPro" id="IPR011993">
    <property type="entry name" value="PH-like_dom_sf"/>
</dbReference>
<dbReference type="InterPro" id="IPR000904">
    <property type="entry name" value="Sec7_dom"/>
</dbReference>
<dbReference type="PANTHER" id="PTHR10663">
    <property type="entry name" value="GUANYL-NUCLEOTIDE EXCHANGE FACTOR"/>
    <property type="match status" value="1"/>
</dbReference>
<dbReference type="EMBL" id="GIBP01004407">
    <property type="protein sequence ID" value="NDV33376.1"/>
    <property type="molecule type" value="Transcribed_RNA"/>
</dbReference>
<evidence type="ECO:0000259" key="1">
    <source>
        <dbReference type="PROSITE" id="PS50003"/>
    </source>
</evidence>
<reference evidence="3" key="1">
    <citation type="journal article" date="2020" name="J. Eukaryot. Microbiol.">
        <title>De novo Sequencing, Assembly and Annotation of the Transcriptome for the Free-Living Testate Amoeba Arcella intermedia.</title>
        <authorList>
            <person name="Ribeiro G.M."/>
            <person name="Porfirio-Sousa A.L."/>
            <person name="Maurer-Alcala X.X."/>
            <person name="Katz L.A."/>
            <person name="Lahr D.J.G."/>
        </authorList>
    </citation>
    <scope>NUCLEOTIDE SEQUENCE</scope>
</reference>
<evidence type="ECO:0000313" key="3">
    <source>
        <dbReference type="EMBL" id="NDV33376.1"/>
    </source>
</evidence>
<dbReference type="InterPro" id="IPR001849">
    <property type="entry name" value="PH_domain"/>
</dbReference>
<feature type="domain" description="PH" evidence="1">
    <location>
        <begin position="153"/>
        <end position="267"/>
    </location>
</feature>
<dbReference type="AlphaFoldDB" id="A0A6B2L8S8"/>
<dbReference type="SMART" id="SM00222">
    <property type="entry name" value="Sec7"/>
    <property type="match status" value="1"/>
</dbReference>
<dbReference type="InterPro" id="IPR023394">
    <property type="entry name" value="Sec7_C_sf"/>
</dbReference>
<dbReference type="GO" id="GO:0005085">
    <property type="term" value="F:guanyl-nucleotide exchange factor activity"/>
    <property type="evidence" value="ECO:0007669"/>
    <property type="project" value="InterPro"/>
</dbReference>
<organism evidence="3">
    <name type="scientific">Arcella intermedia</name>
    <dbReference type="NCBI Taxonomy" id="1963864"/>
    <lineage>
        <taxon>Eukaryota</taxon>
        <taxon>Amoebozoa</taxon>
        <taxon>Tubulinea</taxon>
        <taxon>Elardia</taxon>
        <taxon>Arcellinida</taxon>
        <taxon>Sphaerothecina</taxon>
        <taxon>Arcellidae</taxon>
        <taxon>Arcella</taxon>
    </lineage>
</organism>
<name>A0A6B2L8S8_9EUKA</name>
<feature type="domain" description="SEC7" evidence="2">
    <location>
        <begin position="1"/>
        <end position="144"/>
    </location>
</feature>
<dbReference type="PROSITE" id="PS50190">
    <property type="entry name" value="SEC7"/>
    <property type="match status" value="1"/>
</dbReference>
<evidence type="ECO:0000259" key="2">
    <source>
        <dbReference type="PROSITE" id="PS50190"/>
    </source>
</evidence>
<dbReference type="Gene3D" id="2.30.29.30">
    <property type="entry name" value="Pleckstrin-homology domain (PH domain)/Phosphotyrosine-binding domain (PTB)"/>
    <property type="match status" value="1"/>
</dbReference>
<dbReference type="Gene3D" id="1.10.1000.11">
    <property type="entry name" value="Arf Nucleotide-binding Site Opener,domain 2"/>
    <property type="match status" value="1"/>
</dbReference>
<dbReference type="Pfam" id="PF01369">
    <property type="entry name" value="Sec7"/>
    <property type="match status" value="1"/>
</dbReference>
<dbReference type="FunFam" id="1.10.1000.11:FF:000002">
    <property type="entry name" value="Cytohesin 1"/>
    <property type="match status" value="1"/>
</dbReference>
<sequence>MFEYNDLLSKAQLGEILAGSGSDVMLLVEFTEKSNFAGLTFDGGLRKYLTKFMLPGEAQKIDRIMEVFASKYHRDNPGIFPDADAAFVLAFALIMLNTDRHNPSIAEKDKMTKQQFIRNVSGTWQGKDPPEPMLEKLYNDIVGDEILMKTKGDPDKKGWMKSIKTAGGVYEKGRTWFCLIGNELLWYKKPTLGKGEVKVMGKIKLEYVSIREQEDRFSITSTLPKYIEFTIYEKQKPVVISSFDLCITCETVQQVEHWANAVRMNVTFDNVPNFDFSKTIKTKNLTKFSKKTIGNKKKF</sequence>
<dbReference type="PROSITE" id="PS50003">
    <property type="entry name" value="PH_DOMAIN"/>
    <property type="match status" value="1"/>
</dbReference>
<dbReference type="SUPFAM" id="SSF48425">
    <property type="entry name" value="Sec7 domain"/>
    <property type="match status" value="1"/>
</dbReference>
<accession>A0A6B2L8S8</accession>
<dbReference type="PANTHER" id="PTHR10663:SF375">
    <property type="entry name" value="LD29171P"/>
    <property type="match status" value="1"/>
</dbReference>
<evidence type="ECO:0008006" key="4">
    <source>
        <dbReference type="Google" id="ProtNLM"/>
    </source>
</evidence>
<dbReference type="InterPro" id="IPR035999">
    <property type="entry name" value="Sec7_dom_sf"/>
</dbReference>
<proteinExistence type="predicted"/>